<accession>A0A5B9D9E2</accession>
<protein>
    <submittedName>
        <fullName evidence="2">TrmB family transcriptional regulator</fullName>
    </submittedName>
</protein>
<name>A0A5B9D9E2_9ARCH</name>
<dbReference type="Gene3D" id="1.10.10.10">
    <property type="entry name" value="Winged helix-like DNA-binding domain superfamily/Winged helix DNA-binding domain"/>
    <property type="match status" value="1"/>
</dbReference>
<dbReference type="InterPro" id="IPR036388">
    <property type="entry name" value="WH-like_DNA-bd_sf"/>
</dbReference>
<dbReference type="InterPro" id="IPR051797">
    <property type="entry name" value="TrmB-like"/>
</dbReference>
<dbReference type="GeneID" id="41329533"/>
<evidence type="ECO:0000313" key="3">
    <source>
        <dbReference type="Proteomes" id="UP000321408"/>
    </source>
</evidence>
<dbReference type="SUPFAM" id="SSF46785">
    <property type="entry name" value="Winged helix' DNA-binding domain"/>
    <property type="match status" value="1"/>
</dbReference>
<proteinExistence type="predicted"/>
<reference evidence="2 3" key="1">
    <citation type="journal article" date="2020" name="Nature">
        <title>Isolation of an archaeon at the prokaryote-eukaryote interface.</title>
        <authorList>
            <person name="Imachi H."/>
            <person name="Nobu M.K."/>
            <person name="Nakahara N."/>
            <person name="Morono Y."/>
            <person name="Ogawara M."/>
            <person name="Takaki Y."/>
            <person name="Takano Y."/>
            <person name="Uematsu K."/>
            <person name="Ikuta T."/>
            <person name="Ito M."/>
            <person name="Matsui Y."/>
            <person name="Miyazaki M."/>
            <person name="Murata K."/>
            <person name="Saito Y."/>
            <person name="Sakai S."/>
            <person name="Song C."/>
            <person name="Tasumi E."/>
            <person name="Yamanaka Y."/>
            <person name="Yamaguchi T."/>
            <person name="Kamagata Y."/>
            <person name="Tamaki H."/>
            <person name="Takai K."/>
        </authorList>
    </citation>
    <scope>NUCLEOTIDE SEQUENCE [LARGE SCALE GENOMIC DNA]</scope>
    <source>
        <strain evidence="2 3">MK-D1</strain>
    </source>
</reference>
<dbReference type="PANTHER" id="PTHR34293:SF1">
    <property type="entry name" value="HTH-TYPE TRANSCRIPTIONAL REGULATOR TRMBL2"/>
    <property type="match status" value="1"/>
</dbReference>
<dbReference type="KEGG" id="psyt:DSAG12_01539"/>
<evidence type="ECO:0000313" key="2">
    <source>
        <dbReference type="EMBL" id="QEE15712.1"/>
    </source>
</evidence>
<dbReference type="RefSeq" id="WP_147662614.1">
    <property type="nucleotide sequence ID" value="NZ_CP042905.2"/>
</dbReference>
<evidence type="ECO:0000259" key="1">
    <source>
        <dbReference type="Pfam" id="PF01978"/>
    </source>
</evidence>
<dbReference type="EMBL" id="CP042905">
    <property type="protein sequence ID" value="QEE15712.1"/>
    <property type="molecule type" value="Genomic_DNA"/>
</dbReference>
<sequence length="307" mass="35592">MNSEEKNIGDPMVFDNSEDDLDYNIEEIYKKLQNIGSFTINDSKIYVTLLKIGLSNPAVISEKSKVDRARVYDSLKRLVKRGIVEEEPVKRAPRYRAFPPDVVFGTIRKKLNNQINLATSLEKQLAQIKTESTEKNSVWSIQGKHKINKKFYEIIQNAEEFCFIFLTLDYSISSINELELLEGVIMEKLRSNPSLTIKIALKIFPEKDDQKSILNRLFHANIEIFRWKPKSVLPFGLILTDSEFMQTFLSGTVPKPMYEFGILMEKAGQDQLMGFKHLCIWVFYQLCKKLVFTKTQRNIQIEGDDDE</sequence>
<gene>
    <name evidence="2" type="ORF">DSAG12_01539</name>
</gene>
<feature type="domain" description="Transcription regulator TrmB N-terminal" evidence="1">
    <location>
        <begin position="38"/>
        <end position="100"/>
    </location>
</feature>
<dbReference type="Pfam" id="PF01978">
    <property type="entry name" value="TrmB"/>
    <property type="match status" value="1"/>
</dbReference>
<keyword evidence="3" id="KW-1185">Reference proteome</keyword>
<dbReference type="AlphaFoldDB" id="A0A5B9D9E2"/>
<dbReference type="OrthoDB" id="30795at2157"/>
<organism evidence="2 3">
    <name type="scientific">Promethearchaeum syntrophicum</name>
    <dbReference type="NCBI Taxonomy" id="2594042"/>
    <lineage>
        <taxon>Archaea</taxon>
        <taxon>Promethearchaeati</taxon>
        <taxon>Promethearchaeota</taxon>
        <taxon>Promethearchaeia</taxon>
        <taxon>Promethearchaeales</taxon>
        <taxon>Promethearchaeaceae</taxon>
        <taxon>Promethearchaeum</taxon>
    </lineage>
</organism>
<dbReference type="PANTHER" id="PTHR34293">
    <property type="entry name" value="HTH-TYPE TRANSCRIPTIONAL REGULATOR TRMBL2"/>
    <property type="match status" value="1"/>
</dbReference>
<dbReference type="Proteomes" id="UP000321408">
    <property type="component" value="Chromosome"/>
</dbReference>
<dbReference type="InterPro" id="IPR036390">
    <property type="entry name" value="WH_DNA-bd_sf"/>
</dbReference>
<dbReference type="InterPro" id="IPR002831">
    <property type="entry name" value="Tscrpt_reg_TrmB_N"/>
</dbReference>
<reference evidence="2 3" key="2">
    <citation type="journal article" date="2024" name="Int. J. Syst. Evol. Microbiol.">
        <title>Promethearchaeum syntrophicum gen. nov., sp. nov., an anaerobic, obligately syntrophic archaeon, the first isolate of the lineage 'Asgard' archaea, and proposal of the new archaeal phylum Promethearchaeota phyl. nov. and kingdom Promethearchaeati regn. nov.</title>
        <authorList>
            <person name="Imachi H."/>
            <person name="Nobu M.K."/>
            <person name="Kato S."/>
            <person name="Takaki Y."/>
            <person name="Miyazaki M."/>
            <person name="Miyata M."/>
            <person name="Ogawara M."/>
            <person name="Saito Y."/>
            <person name="Sakai S."/>
            <person name="Tahara Y.O."/>
            <person name="Takano Y."/>
            <person name="Tasumi E."/>
            <person name="Uematsu K."/>
            <person name="Yoshimura T."/>
            <person name="Itoh T."/>
            <person name="Ohkuma M."/>
            <person name="Takai K."/>
        </authorList>
    </citation>
    <scope>NUCLEOTIDE SEQUENCE [LARGE SCALE GENOMIC DNA]</scope>
    <source>
        <strain evidence="2 3">MK-D1</strain>
    </source>
</reference>